<comment type="caution">
    <text evidence="1">The sequence shown here is derived from an EMBL/GenBank/DDBJ whole genome shotgun (WGS) entry which is preliminary data.</text>
</comment>
<dbReference type="EMBL" id="BKCJ010231300">
    <property type="protein sequence ID" value="GEZ00723.1"/>
    <property type="molecule type" value="Genomic_DNA"/>
</dbReference>
<evidence type="ECO:0000313" key="1">
    <source>
        <dbReference type="EMBL" id="GEZ00723.1"/>
    </source>
</evidence>
<accession>A0A699HXN5</accession>
<reference evidence="1" key="1">
    <citation type="journal article" date="2019" name="Sci. Rep.">
        <title>Draft genome of Tanacetum cinerariifolium, the natural source of mosquito coil.</title>
        <authorList>
            <person name="Yamashiro T."/>
            <person name="Shiraishi A."/>
            <person name="Satake H."/>
            <person name="Nakayama K."/>
        </authorList>
    </citation>
    <scope>NUCLEOTIDE SEQUENCE</scope>
</reference>
<gene>
    <name evidence="1" type="ORF">Tci_472696</name>
</gene>
<dbReference type="AlphaFoldDB" id="A0A699HXN5"/>
<name>A0A699HXN5_TANCI</name>
<sequence>MSVEILQARENLMKSIQTFLNKFNRISFRETSKVLLLAWEKFYEIQHAQPEDIHELLCKLLEEMQIINEELAEYINSSSWNCLTFYDDDGDEYSIQYREYLKNSSNAITPALPNEEPDNSLSMVDEHLSTNPETKSDEVIKSSVENLVPIPSESEVKASPRDSELVSLEESLSLFHIPVDDSDSFFEKFDTSLSYSDNSLPEFKTFIDHTEETSSGSTSTHADNSLPEYDSFLFKIEPDKGELTSVVMEDILEEPHVHLPNVLPTHCTLMLDSNFIPLDDSLGSDLEVSFLFGTRNKVFDPGIFFEVQPKRLYHWIHFLSHLSVIFFAH</sequence>
<proteinExistence type="predicted"/>
<organism evidence="1">
    <name type="scientific">Tanacetum cinerariifolium</name>
    <name type="common">Dalmatian daisy</name>
    <name type="synonym">Chrysanthemum cinerariifolium</name>
    <dbReference type="NCBI Taxonomy" id="118510"/>
    <lineage>
        <taxon>Eukaryota</taxon>
        <taxon>Viridiplantae</taxon>
        <taxon>Streptophyta</taxon>
        <taxon>Embryophyta</taxon>
        <taxon>Tracheophyta</taxon>
        <taxon>Spermatophyta</taxon>
        <taxon>Magnoliopsida</taxon>
        <taxon>eudicotyledons</taxon>
        <taxon>Gunneridae</taxon>
        <taxon>Pentapetalae</taxon>
        <taxon>asterids</taxon>
        <taxon>campanulids</taxon>
        <taxon>Asterales</taxon>
        <taxon>Asteraceae</taxon>
        <taxon>Asteroideae</taxon>
        <taxon>Anthemideae</taxon>
        <taxon>Anthemidinae</taxon>
        <taxon>Tanacetum</taxon>
    </lineage>
</organism>
<protein>
    <submittedName>
        <fullName evidence="1">Uncharacterized protein</fullName>
    </submittedName>
</protein>